<gene>
    <name evidence="1" type="ORF">QYF61_008089</name>
</gene>
<dbReference type="Proteomes" id="UP001333110">
    <property type="component" value="Unassembled WGS sequence"/>
</dbReference>
<dbReference type="AlphaFoldDB" id="A0AAN7PR42"/>
<reference evidence="1 2" key="1">
    <citation type="journal article" date="2023" name="J. Hered.">
        <title>Chromosome-level genome of the wood stork (Mycteria americana) provides insight into avian chromosome evolution.</title>
        <authorList>
            <person name="Flamio R. Jr."/>
            <person name="Ramstad K.M."/>
        </authorList>
    </citation>
    <scope>NUCLEOTIDE SEQUENCE [LARGE SCALE GENOMIC DNA]</scope>
    <source>
        <strain evidence="1">JAX WOST 10</strain>
    </source>
</reference>
<keyword evidence="2" id="KW-1185">Reference proteome</keyword>
<evidence type="ECO:0000313" key="1">
    <source>
        <dbReference type="EMBL" id="KAK4829958.1"/>
    </source>
</evidence>
<dbReference type="InterPro" id="IPR036397">
    <property type="entry name" value="RNaseH_sf"/>
</dbReference>
<dbReference type="GO" id="GO:0003676">
    <property type="term" value="F:nucleic acid binding"/>
    <property type="evidence" value="ECO:0007669"/>
    <property type="project" value="InterPro"/>
</dbReference>
<dbReference type="Gene3D" id="3.30.420.10">
    <property type="entry name" value="Ribonuclease H-like superfamily/Ribonuclease H"/>
    <property type="match status" value="1"/>
</dbReference>
<organism evidence="1 2">
    <name type="scientific">Mycteria americana</name>
    <name type="common">Wood stork</name>
    <dbReference type="NCBI Taxonomy" id="33587"/>
    <lineage>
        <taxon>Eukaryota</taxon>
        <taxon>Metazoa</taxon>
        <taxon>Chordata</taxon>
        <taxon>Craniata</taxon>
        <taxon>Vertebrata</taxon>
        <taxon>Euteleostomi</taxon>
        <taxon>Archelosauria</taxon>
        <taxon>Archosauria</taxon>
        <taxon>Dinosauria</taxon>
        <taxon>Saurischia</taxon>
        <taxon>Theropoda</taxon>
        <taxon>Coelurosauria</taxon>
        <taxon>Aves</taxon>
        <taxon>Neognathae</taxon>
        <taxon>Neoaves</taxon>
        <taxon>Aequornithes</taxon>
        <taxon>Ciconiiformes</taxon>
        <taxon>Ciconiidae</taxon>
        <taxon>Mycteria</taxon>
    </lineage>
</organism>
<accession>A0AAN7PR42</accession>
<name>A0AAN7PR42_MYCAM</name>
<sequence>MLFLNTREEVTRIPSWSRSSGIVLLALLPFYQPSSHFAQPVANKSQIRVTAWGPTHGIQFFMTLSNVGPSHGLQFFKHCSSIGPFLRVQSFRNGLLRCRPPMGSLVPPENLLQRGALLYRAQLLPGACTGVRSPWAAASFRAHPPALPLLYVGYHLVEKISNYTSSSERFFMEEIQNGTFATFFYGVSSFITITFQYLEHPWVVKIHLFMFLGNIVSVLSKISKQFKNIIQRSAPRLDSYEGQGVWDSTGKCLGWWAPPMFWNFTPEQYAVTLAILGRHNSREVTCAEEAPLYNKLPENEKQCALFTDGSCRIVGKHRRWKAAIWSPIREVVETAEGEGESSQSADVKAMQLALDIAE</sequence>
<proteinExistence type="predicted"/>
<comment type="caution">
    <text evidence="1">The sequence shown here is derived from an EMBL/GenBank/DDBJ whole genome shotgun (WGS) entry which is preliminary data.</text>
</comment>
<dbReference type="EMBL" id="JAUNZN010000001">
    <property type="protein sequence ID" value="KAK4829958.1"/>
    <property type="molecule type" value="Genomic_DNA"/>
</dbReference>
<evidence type="ECO:0000313" key="2">
    <source>
        <dbReference type="Proteomes" id="UP001333110"/>
    </source>
</evidence>
<protein>
    <submittedName>
        <fullName evidence="1">Uncharacterized protein</fullName>
    </submittedName>
</protein>